<comment type="subcellular location">
    <subcellularLocation>
        <location evidence="1">Membrane</location>
        <topology evidence="1">Single-pass type II membrane protein</topology>
    </subcellularLocation>
</comment>
<keyword evidence="3" id="KW-0328">Glycosyltransferase</keyword>
<comment type="pathway">
    <text evidence="2">Protein modification; protein glycosylation.</text>
</comment>
<dbReference type="Pfam" id="PF02485">
    <property type="entry name" value="Branch"/>
    <property type="match status" value="1"/>
</dbReference>
<evidence type="ECO:0000256" key="6">
    <source>
        <dbReference type="ARBA" id="ARBA00022968"/>
    </source>
</evidence>
<accession>A0AAV2I774</accession>
<proteinExistence type="inferred from homology"/>
<organism evidence="11 12">
    <name type="scientific">Lymnaea stagnalis</name>
    <name type="common">Great pond snail</name>
    <name type="synonym">Helix stagnalis</name>
    <dbReference type="NCBI Taxonomy" id="6523"/>
    <lineage>
        <taxon>Eukaryota</taxon>
        <taxon>Metazoa</taxon>
        <taxon>Spiralia</taxon>
        <taxon>Lophotrochozoa</taxon>
        <taxon>Mollusca</taxon>
        <taxon>Gastropoda</taxon>
        <taxon>Heterobranchia</taxon>
        <taxon>Euthyneura</taxon>
        <taxon>Panpulmonata</taxon>
        <taxon>Hygrophila</taxon>
        <taxon>Lymnaeoidea</taxon>
        <taxon>Lymnaeidae</taxon>
        <taxon>Lymnaea</taxon>
    </lineage>
</organism>
<evidence type="ECO:0000256" key="2">
    <source>
        <dbReference type="ARBA" id="ARBA00004922"/>
    </source>
</evidence>
<dbReference type="PANTHER" id="PTHR19297:SF191">
    <property type="entry name" value="PROTEIN XYLOSYLTRANSFERASE"/>
    <property type="match status" value="1"/>
</dbReference>
<evidence type="ECO:0000256" key="8">
    <source>
        <dbReference type="ARBA" id="ARBA00023136"/>
    </source>
</evidence>
<evidence type="ECO:0000256" key="10">
    <source>
        <dbReference type="ARBA" id="ARBA00038150"/>
    </source>
</evidence>
<dbReference type="Proteomes" id="UP001497497">
    <property type="component" value="Unassembled WGS sequence"/>
</dbReference>
<keyword evidence="4" id="KW-0808">Transferase</keyword>
<name>A0AAV2I774_LYMST</name>
<keyword evidence="9" id="KW-0325">Glycoprotein</keyword>
<evidence type="ECO:0000256" key="3">
    <source>
        <dbReference type="ARBA" id="ARBA00022676"/>
    </source>
</evidence>
<reference evidence="11 12" key="1">
    <citation type="submission" date="2024-04" db="EMBL/GenBank/DDBJ databases">
        <authorList>
            <consortium name="Genoscope - CEA"/>
            <person name="William W."/>
        </authorList>
    </citation>
    <scope>NUCLEOTIDE SEQUENCE [LARGE SCALE GENOMIC DNA]</scope>
</reference>
<keyword evidence="8" id="KW-0472">Membrane</keyword>
<sequence length="240" mass="27953">MNTSLRNEINYVQSVASRFRFRDISCARIFDGDENYTEEALALAPTFNTSLDDQNYLDLTEDCDVFRYTRGYLMSSLTEEEKNFPIAFSLVVYTDTEMVERLLRAIYRPQNYYCIHVDLKASESYFGAIKAISECFSNVFLSAKRVDVQWGTFTVLEPELICMKELWRYRKWKYFINLTGQEFPLKTNFELVKILKSYDGANNIEGTIKNANKERWKDPPPDGLRPVKGSVHITASRWVG</sequence>
<evidence type="ECO:0000256" key="4">
    <source>
        <dbReference type="ARBA" id="ARBA00022679"/>
    </source>
</evidence>
<gene>
    <name evidence="11" type="ORF">GSLYS_00014316001</name>
</gene>
<evidence type="ECO:0000256" key="9">
    <source>
        <dbReference type="ARBA" id="ARBA00023180"/>
    </source>
</evidence>
<evidence type="ECO:0000256" key="5">
    <source>
        <dbReference type="ARBA" id="ARBA00022692"/>
    </source>
</evidence>
<dbReference type="InterPro" id="IPR003406">
    <property type="entry name" value="Glyco_trans_14"/>
</dbReference>
<dbReference type="AlphaFoldDB" id="A0AAV2I774"/>
<dbReference type="PANTHER" id="PTHR19297">
    <property type="entry name" value="GLYCOSYLTRANSFERASE 14 FAMILY MEMBER"/>
    <property type="match status" value="1"/>
</dbReference>
<evidence type="ECO:0000256" key="1">
    <source>
        <dbReference type="ARBA" id="ARBA00004606"/>
    </source>
</evidence>
<dbReference type="GO" id="GO:0008375">
    <property type="term" value="F:acetylglucosaminyltransferase activity"/>
    <property type="evidence" value="ECO:0007669"/>
    <property type="project" value="TreeGrafter"/>
</dbReference>
<keyword evidence="12" id="KW-1185">Reference proteome</keyword>
<dbReference type="GO" id="GO:0016020">
    <property type="term" value="C:membrane"/>
    <property type="evidence" value="ECO:0007669"/>
    <property type="project" value="UniProtKB-SubCell"/>
</dbReference>
<keyword evidence="6" id="KW-0735">Signal-anchor</keyword>
<evidence type="ECO:0000313" key="12">
    <source>
        <dbReference type="Proteomes" id="UP001497497"/>
    </source>
</evidence>
<evidence type="ECO:0000313" key="11">
    <source>
        <dbReference type="EMBL" id="CAL1540667.1"/>
    </source>
</evidence>
<keyword evidence="7" id="KW-1133">Transmembrane helix</keyword>
<protein>
    <submittedName>
        <fullName evidence="11">Uncharacterized protein</fullName>
    </submittedName>
</protein>
<keyword evidence="5" id="KW-0812">Transmembrane</keyword>
<evidence type="ECO:0000256" key="7">
    <source>
        <dbReference type="ARBA" id="ARBA00022989"/>
    </source>
</evidence>
<comment type="caution">
    <text evidence="11">The sequence shown here is derived from an EMBL/GenBank/DDBJ whole genome shotgun (WGS) entry which is preliminary data.</text>
</comment>
<dbReference type="EMBL" id="CAXITT010000392">
    <property type="protein sequence ID" value="CAL1540667.1"/>
    <property type="molecule type" value="Genomic_DNA"/>
</dbReference>
<comment type="similarity">
    <text evidence="10">Belongs to the glycosyltransferase 14 family.</text>
</comment>